<organism evidence="1 2">
    <name type="scientific">Streptosporangium oxazolinicum</name>
    <dbReference type="NCBI Taxonomy" id="909287"/>
    <lineage>
        <taxon>Bacteria</taxon>
        <taxon>Bacillati</taxon>
        <taxon>Actinomycetota</taxon>
        <taxon>Actinomycetes</taxon>
        <taxon>Streptosporangiales</taxon>
        <taxon>Streptosporangiaceae</taxon>
        <taxon>Streptosporangium</taxon>
    </lineage>
</organism>
<dbReference type="RefSeq" id="WP_344919480.1">
    <property type="nucleotide sequence ID" value="NZ_BAABAQ010000007.1"/>
</dbReference>
<reference evidence="2" key="1">
    <citation type="journal article" date="2019" name="Int. J. Syst. Evol. Microbiol.">
        <title>The Global Catalogue of Microorganisms (GCM) 10K type strain sequencing project: providing services to taxonomists for standard genome sequencing and annotation.</title>
        <authorList>
            <consortium name="The Broad Institute Genomics Platform"/>
            <consortium name="The Broad Institute Genome Sequencing Center for Infectious Disease"/>
            <person name="Wu L."/>
            <person name="Ma J."/>
        </authorList>
    </citation>
    <scope>NUCLEOTIDE SEQUENCE [LARGE SCALE GENOMIC DNA]</scope>
    <source>
        <strain evidence="2">JCM 17388</strain>
    </source>
</reference>
<evidence type="ECO:0000313" key="2">
    <source>
        <dbReference type="Proteomes" id="UP001501251"/>
    </source>
</evidence>
<accession>A0ABP8B0C2</accession>
<comment type="caution">
    <text evidence="1">The sequence shown here is derived from an EMBL/GenBank/DDBJ whole genome shotgun (WGS) entry which is preliminary data.</text>
</comment>
<gene>
    <name evidence="1" type="ORF">GCM10022252_40170</name>
</gene>
<keyword evidence="2" id="KW-1185">Reference proteome</keyword>
<evidence type="ECO:0008006" key="3">
    <source>
        <dbReference type="Google" id="ProtNLM"/>
    </source>
</evidence>
<proteinExistence type="predicted"/>
<dbReference type="EMBL" id="BAABAQ010000007">
    <property type="protein sequence ID" value="GAA4194996.1"/>
    <property type="molecule type" value="Genomic_DNA"/>
</dbReference>
<name>A0ABP8B0C2_9ACTN</name>
<evidence type="ECO:0000313" key="1">
    <source>
        <dbReference type="EMBL" id="GAA4194996.1"/>
    </source>
</evidence>
<sequence>MEEAPTLRVRLEKRSAGGHRVTLEVPHRDPGRRWSASWPARLFGVPDEGTAAGELPEDGFTVPGEVLRAVGEALEAGGSDGNPRLWLDVRQPRGHLHLLPWERLLSVSLARTVLRTPYLTPRPPVPGDRPRVVLCAGGPLFAPDLADLAEQWHDGTGHRASVHVFTGRECAGRVRGLAAARPGIVVHDPPVALAPRPGDPWLNWIGAALAGRPADVIHFVGAGRLTGDRGELVFPGSPAGDGVTRTVDGARLARFAIDVGAWFLALTSPPSAGSPTGLVGLADTVARTRPATVLVHDLGLDRTGEFPGILKMIFQGDAPGGPAPAVTCWARPEGHSAKKAEMEEMGAGHSAPVHSTARRGT</sequence>
<dbReference type="Proteomes" id="UP001501251">
    <property type="component" value="Unassembled WGS sequence"/>
</dbReference>
<protein>
    <recommendedName>
        <fullName evidence="3">Nucleoside-diphosphate sugar epimerase</fullName>
    </recommendedName>
</protein>